<dbReference type="EMBL" id="BAAAHQ010000021">
    <property type="protein sequence ID" value="GAA0933863.1"/>
    <property type="molecule type" value="Genomic_DNA"/>
</dbReference>
<name>A0ABP4AAE3_9ACTN</name>
<evidence type="ECO:0000256" key="1">
    <source>
        <dbReference type="SAM" id="Phobius"/>
    </source>
</evidence>
<keyword evidence="1" id="KW-0472">Membrane</keyword>
<keyword evidence="1" id="KW-0812">Transmembrane</keyword>
<protein>
    <recommendedName>
        <fullName evidence="4">Secreted protein</fullName>
    </recommendedName>
</protein>
<comment type="caution">
    <text evidence="2">The sequence shown here is derived from an EMBL/GenBank/DDBJ whole genome shotgun (WGS) entry which is preliminary data.</text>
</comment>
<reference evidence="3" key="1">
    <citation type="journal article" date="2019" name="Int. J. Syst. Evol. Microbiol.">
        <title>The Global Catalogue of Microorganisms (GCM) 10K type strain sequencing project: providing services to taxonomists for standard genome sequencing and annotation.</title>
        <authorList>
            <consortium name="The Broad Institute Genomics Platform"/>
            <consortium name="The Broad Institute Genome Sequencing Center for Infectious Disease"/>
            <person name="Wu L."/>
            <person name="Ma J."/>
        </authorList>
    </citation>
    <scope>NUCLEOTIDE SEQUENCE [LARGE SCALE GENOMIC DNA]</scope>
    <source>
        <strain evidence="3">JCM 11136</strain>
    </source>
</reference>
<evidence type="ECO:0000313" key="3">
    <source>
        <dbReference type="Proteomes" id="UP001501578"/>
    </source>
</evidence>
<gene>
    <name evidence="2" type="ORF">GCM10009560_40440</name>
</gene>
<dbReference type="Proteomes" id="UP001501578">
    <property type="component" value="Unassembled WGS sequence"/>
</dbReference>
<proteinExistence type="predicted"/>
<accession>A0ABP4AAE3</accession>
<organism evidence="2 3">
    <name type="scientific">Nonomuraea longicatena</name>
    <dbReference type="NCBI Taxonomy" id="83682"/>
    <lineage>
        <taxon>Bacteria</taxon>
        <taxon>Bacillati</taxon>
        <taxon>Actinomycetota</taxon>
        <taxon>Actinomycetes</taxon>
        <taxon>Streptosporangiales</taxon>
        <taxon>Streptosporangiaceae</taxon>
        <taxon>Nonomuraea</taxon>
    </lineage>
</organism>
<keyword evidence="3" id="KW-1185">Reference proteome</keyword>
<keyword evidence="1" id="KW-1133">Transmembrane helix</keyword>
<sequence>MELKNEIRERGQAKRKKRTFLGFAVAGIAAAAAAVAVPLLTGGASPAYAVTKGADGAITVQVHEFRDADKLEADLRELGVKADVSYLPGGKWCGPDRGKMVAGFGRGDSSDDALATVKGGVRINPAKVGAGNTVVMEFAEAKAGEKPSVLWQIGARVIAGPVAECKVIDDPSWNDVGGPEGQPPAHLR</sequence>
<feature type="transmembrane region" description="Helical" evidence="1">
    <location>
        <begin position="20"/>
        <end position="40"/>
    </location>
</feature>
<evidence type="ECO:0000313" key="2">
    <source>
        <dbReference type="EMBL" id="GAA0933863.1"/>
    </source>
</evidence>
<evidence type="ECO:0008006" key="4">
    <source>
        <dbReference type="Google" id="ProtNLM"/>
    </source>
</evidence>